<dbReference type="SMART" id="SM00530">
    <property type="entry name" value="HTH_XRE"/>
    <property type="match status" value="1"/>
</dbReference>
<sequence>MNYRIKLAKELSSILISIRKAKKLNQTELGELLGLSQRTVAQFESKPEKASFDRVLKVANALDMDIVLTERTNENKLSNSDTGDSW</sequence>
<dbReference type="InterPro" id="IPR010982">
    <property type="entry name" value="Lambda_DNA-bd_dom_sf"/>
</dbReference>
<evidence type="ECO:0000313" key="2">
    <source>
        <dbReference type="EMBL" id="VAW57205.1"/>
    </source>
</evidence>
<gene>
    <name evidence="2" type="ORF">MNBD_GAMMA07-861</name>
</gene>
<proteinExistence type="predicted"/>
<evidence type="ECO:0000259" key="1">
    <source>
        <dbReference type="PROSITE" id="PS50943"/>
    </source>
</evidence>
<accession>A0A3B0WMN8</accession>
<reference evidence="2" key="1">
    <citation type="submission" date="2018-06" db="EMBL/GenBank/DDBJ databases">
        <authorList>
            <person name="Zhirakovskaya E."/>
        </authorList>
    </citation>
    <scope>NUCLEOTIDE SEQUENCE</scope>
</reference>
<dbReference type="AlphaFoldDB" id="A0A3B0WMN8"/>
<dbReference type="InterPro" id="IPR001387">
    <property type="entry name" value="Cro/C1-type_HTH"/>
</dbReference>
<organism evidence="2">
    <name type="scientific">hydrothermal vent metagenome</name>
    <dbReference type="NCBI Taxonomy" id="652676"/>
    <lineage>
        <taxon>unclassified sequences</taxon>
        <taxon>metagenomes</taxon>
        <taxon>ecological metagenomes</taxon>
    </lineage>
</organism>
<dbReference type="EMBL" id="UOFF01000354">
    <property type="protein sequence ID" value="VAW57205.1"/>
    <property type="molecule type" value="Genomic_DNA"/>
</dbReference>
<dbReference type="PROSITE" id="PS50943">
    <property type="entry name" value="HTH_CROC1"/>
    <property type="match status" value="1"/>
</dbReference>
<name>A0A3B0WMN8_9ZZZZ</name>
<dbReference type="Gene3D" id="1.10.260.40">
    <property type="entry name" value="lambda repressor-like DNA-binding domains"/>
    <property type="match status" value="1"/>
</dbReference>
<protein>
    <recommendedName>
        <fullName evidence="1">HTH cro/C1-type domain-containing protein</fullName>
    </recommendedName>
</protein>
<dbReference type="GO" id="GO:0003677">
    <property type="term" value="F:DNA binding"/>
    <property type="evidence" value="ECO:0007669"/>
    <property type="project" value="InterPro"/>
</dbReference>
<dbReference type="CDD" id="cd00093">
    <property type="entry name" value="HTH_XRE"/>
    <property type="match status" value="1"/>
</dbReference>
<feature type="domain" description="HTH cro/C1-type" evidence="1">
    <location>
        <begin position="15"/>
        <end position="69"/>
    </location>
</feature>
<dbReference type="SUPFAM" id="SSF47413">
    <property type="entry name" value="lambda repressor-like DNA-binding domains"/>
    <property type="match status" value="1"/>
</dbReference>
<dbReference type="Pfam" id="PF01381">
    <property type="entry name" value="HTH_3"/>
    <property type="match status" value="1"/>
</dbReference>